<sequence length="52" mass="5967">MNVMAKRSDQNNPEQKTQNGHNAEFSNELDPVVQVKQRNSKKGQPQRSKQSE</sequence>
<evidence type="ECO:0000313" key="3">
    <source>
        <dbReference type="Proteomes" id="UP000195696"/>
    </source>
</evidence>
<accession>A0A1C3TFS0</accession>
<reference evidence="3" key="1">
    <citation type="submission" date="2016-08" db="EMBL/GenBank/DDBJ databases">
        <authorList>
            <person name="Seilhamer J.J."/>
        </authorList>
    </citation>
    <scope>NUCLEOTIDE SEQUENCE [LARGE SCALE GENOMIC DNA]</scope>
    <source>
        <strain evidence="3">SDA_GO95</strain>
    </source>
</reference>
<evidence type="ECO:0000256" key="1">
    <source>
        <dbReference type="SAM" id="MobiDB-lite"/>
    </source>
</evidence>
<feature type="compositionally biased region" description="Polar residues" evidence="1">
    <location>
        <begin position="42"/>
        <end position="52"/>
    </location>
</feature>
<feature type="compositionally biased region" description="Polar residues" evidence="1">
    <location>
        <begin position="10"/>
        <end position="25"/>
    </location>
</feature>
<gene>
    <name evidence="2" type="ORF">BWGO95_04883</name>
</gene>
<evidence type="ECO:0000313" key="2">
    <source>
        <dbReference type="EMBL" id="SCB70705.1"/>
    </source>
</evidence>
<dbReference type="Proteomes" id="UP000195696">
    <property type="component" value="Unassembled WGS sequence"/>
</dbReference>
<feature type="region of interest" description="Disordered" evidence="1">
    <location>
        <begin position="1"/>
        <end position="52"/>
    </location>
</feature>
<name>A0A1C3TFS0_BACMY</name>
<organism evidence="2 3">
    <name type="scientific">Bacillus mycoides</name>
    <dbReference type="NCBI Taxonomy" id="1405"/>
    <lineage>
        <taxon>Bacteria</taxon>
        <taxon>Bacillati</taxon>
        <taxon>Bacillota</taxon>
        <taxon>Bacilli</taxon>
        <taxon>Bacillales</taxon>
        <taxon>Bacillaceae</taxon>
        <taxon>Bacillus</taxon>
        <taxon>Bacillus cereus group</taxon>
    </lineage>
</organism>
<dbReference type="EMBL" id="FMAK01000054">
    <property type="protein sequence ID" value="SCB70705.1"/>
    <property type="molecule type" value="Genomic_DNA"/>
</dbReference>
<protein>
    <submittedName>
        <fullName evidence="2">Uncharacterized protein</fullName>
    </submittedName>
</protein>
<dbReference type="AlphaFoldDB" id="A0A1C3TFS0"/>
<proteinExistence type="predicted"/>